<feature type="compositionally biased region" description="Basic and acidic residues" evidence="14">
    <location>
        <begin position="1079"/>
        <end position="1095"/>
    </location>
</feature>
<feature type="domain" description="Polymerase/histidinol phosphatase N-terminal" evidence="15">
    <location>
        <begin position="8"/>
        <end position="75"/>
    </location>
</feature>
<dbReference type="InterPro" id="IPR011708">
    <property type="entry name" value="DNA_pol3_alpha_NTPase_dom"/>
</dbReference>
<reference evidence="16 17" key="2">
    <citation type="journal article" date="2010" name="Stand. Genomic Sci.">
        <title>Complete genome sequence of Desulfohalobium retbaense type strain (HR(100)).</title>
        <authorList>
            <person name="Spring S."/>
            <person name="Nolan M."/>
            <person name="Lapidus A."/>
            <person name="Glavina Del Rio T."/>
            <person name="Copeland A."/>
            <person name="Tice H."/>
            <person name="Cheng J.F."/>
            <person name="Lucas S."/>
            <person name="Land M."/>
            <person name="Chen F."/>
            <person name="Bruce D."/>
            <person name="Goodwin L."/>
            <person name="Pitluck S."/>
            <person name="Ivanova N."/>
            <person name="Mavromatis K."/>
            <person name="Mikhailova N."/>
            <person name="Pati A."/>
            <person name="Chen A."/>
            <person name="Palaniappan K."/>
            <person name="Hauser L."/>
            <person name="Chang Y.J."/>
            <person name="Jeffries C.D."/>
            <person name="Munk C."/>
            <person name="Kiss H."/>
            <person name="Chain P."/>
            <person name="Han C."/>
            <person name="Brettin T."/>
            <person name="Detter J.C."/>
            <person name="Schuler E."/>
            <person name="Goker M."/>
            <person name="Rohde M."/>
            <person name="Bristow J."/>
            <person name="Eisen J.A."/>
            <person name="Markowitz V."/>
            <person name="Hugenholtz P."/>
            <person name="Kyrpides N.C."/>
            <person name="Klenk H.P."/>
        </authorList>
    </citation>
    <scope>NUCLEOTIDE SEQUENCE [LARGE SCALE GENOMIC DNA]</scope>
    <source>
        <strain evidence="17">ATCC 49802 / DSM 20745 / S 6022</strain>
    </source>
</reference>
<keyword evidence="9" id="KW-0235">DNA replication</keyword>
<keyword evidence="12" id="KW-0234">DNA repair</keyword>
<dbReference type="InterPro" id="IPR041931">
    <property type="entry name" value="DNA_pol3_alpha_thumb_dom"/>
</dbReference>
<dbReference type="GO" id="GO:0008408">
    <property type="term" value="F:3'-5' exonuclease activity"/>
    <property type="evidence" value="ECO:0007669"/>
    <property type="project" value="InterPro"/>
</dbReference>
<dbReference type="STRING" id="479434.Sthe_0227"/>
<evidence type="ECO:0000256" key="6">
    <source>
        <dbReference type="ARBA" id="ARBA00022490"/>
    </source>
</evidence>
<dbReference type="InParanoid" id="D1C6C8"/>
<evidence type="ECO:0000256" key="11">
    <source>
        <dbReference type="ARBA" id="ARBA00022932"/>
    </source>
</evidence>
<dbReference type="InterPro" id="IPR016195">
    <property type="entry name" value="Pol/histidinol_Pase-like"/>
</dbReference>
<dbReference type="Pfam" id="PF17657">
    <property type="entry name" value="DNA_pol3_finger"/>
    <property type="match status" value="1"/>
</dbReference>
<dbReference type="RefSeq" id="WP_012870714.1">
    <property type="nucleotide sequence ID" value="NC_013523.1"/>
</dbReference>
<dbReference type="NCBIfam" id="NF004225">
    <property type="entry name" value="PRK05672.1"/>
    <property type="match status" value="1"/>
</dbReference>
<dbReference type="HOGENOM" id="CLU_001600_4_0_0"/>
<dbReference type="GO" id="GO:0003887">
    <property type="term" value="F:DNA-directed DNA polymerase activity"/>
    <property type="evidence" value="ECO:0007669"/>
    <property type="project" value="UniProtKB-KW"/>
</dbReference>
<evidence type="ECO:0000256" key="5">
    <source>
        <dbReference type="ARBA" id="ARBA00019114"/>
    </source>
</evidence>
<keyword evidence="11" id="KW-0239">DNA-directed DNA polymerase</keyword>
<evidence type="ECO:0000256" key="10">
    <source>
        <dbReference type="ARBA" id="ARBA00022763"/>
    </source>
</evidence>
<evidence type="ECO:0000313" key="17">
    <source>
        <dbReference type="Proteomes" id="UP000002027"/>
    </source>
</evidence>
<comment type="similarity">
    <text evidence="2">Belongs to the DNA polymerase type-C family. DnaE2 subfamily.</text>
</comment>
<dbReference type="InterPro" id="IPR004805">
    <property type="entry name" value="DnaE2/DnaE/PolC"/>
</dbReference>
<dbReference type="AlphaFoldDB" id="D1C6C8"/>
<dbReference type="Pfam" id="PF02811">
    <property type="entry name" value="PHP"/>
    <property type="match status" value="1"/>
</dbReference>
<reference evidence="17" key="1">
    <citation type="submission" date="2009-11" db="EMBL/GenBank/DDBJ databases">
        <title>The complete chromosome 1 of Sphaerobacter thermophilus DSM 20745.</title>
        <authorList>
            <person name="Lucas S."/>
            <person name="Copeland A."/>
            <person name="Lapidus A."/>
            <person name="Glavina del Rio T."/>
            <person name="Dalin E."/>
            <person name="Tice H."/>
            <person name="Bruce D."/>
            <person name="Goodwin L."/>
            <person name="Pitluck S."/>
            <person name="Kyrpides N."/>
            <person name="Mavromatis K."/>
            <person name="Ivanova N."/>
            <person name="Mikhailova N."/>
            <person name="LaButti K.M."/>
            <person name="Clum A."/>
            <person name="Sun H.I."/>
            <person name="Brettin T."/>
            <person name="Detter J.C."/>
            <person name="Han C."/>
            <person name="Larimer F."/>
            <person name="Land M."/>
            <person name="Hauser L."/>
            <person name="Markowitz V."/>
            <person name="Cheng J.F."/>
            <person name="Hugenholtz P."/>
            <person name="Woyke T."/>
            <person name="Wu D."/>
            <person name="Steenblock K."/>
            <person name="Schneider S."/>
            <person name="Pukall R."/>
            <person name="Goeker M."/>
            <person name="Klenk H.P."/>
            <person name="Eisen J.A."/>
        </authorList>
    </citation>
    <scope>NUCLEOTIDE SEQUENCE [LARGE SCALE GENOMIC DNA]</scope>
    <source>
        <strain evidence="17">ATCC 49802 / DSM 20745 / S 6022</strain>
    </source>
</reference>
<dbReference type="InterPro" id="IPR004365">
    <property type="entry name" value="NA-bd_OB_tRNA"/>
</dbReference>
<name>D1C6C8_SPHTD</name>
<comment type="catalytic activity">
    <reaction evidence="13">
        <text>DNA(n) + a 2'-deoxyribonucleoside 5'-triphosphate = DNA(n+1) + diphosphate</text>
        <dbReference type="Rhea" id="RHEA:22508"/>
        <dbReference type="Rhea" id="RHEA-COMP:17339"/>
        <dbReference type="Rhea" id="RHEA-COMP:17340"/>
        <dbReference type="ChEBI" id="CHEBI:33019"/>
        <dbReference type="ChEBI" id="CHEBI:61560"/>
        <dbReference type="ChEBI" id="CHEBI:173112"/>
        <dbReference type="EC" id="2.7.7.7"/>
    </reaction>
</comment>
<feature type="region of interest" description="Disordered" evidence="14">
    <location>
        <begin position="1065"/>
        <end position="1095"/>
    </location>
</feature>
<dbReference type="PANTHER" id="PTHR32294:SF4">
    <property type="entry name" value="ERROR-PRONE DNA POLYMERASE"/>
    <property type="match status" value="1"/>
</dbReference>
<evidence type="ECO:0000256" key="13">
    <source>
        <dbReference type="ARBA" id="ARBA00049244"/>
    </source>
</evidence>
<dbReference type="EC" id="2.7.7.7" evidence="3"/>
<dbReference type="Gene3D" id="1.10.150.870">
    <property type="match status" value="1"/>
</dbReference>
<dbReference type="GO" id="GO:0006281">
    <property type="term" value="P:DNA repair"/>
    <property type="evidence" value="ECO:0007669"/>
    <property type="project" value="UniProtKB-KW"/>
</dbReference>
<evidence type="ECO:0000256" key="3">
    <source>
        <dbReference type="ARBA" id="ARBA00012417"/>
    </source>
</evidence>
<dbReference type="eggNOG" id="COG0587">
    <property type="taxonomic scope" value="Bacteria"/>
</dbReference>
<gene>
    <name evidence="16" type="ordered locus">Sthe_0227</name>
</gene>
<evidence type="ECO:0000256" key="1">
    <source>
        <dbReference type="ARBA" id="ARBA00004496"/>
    </source>
</evidence>
<evidence type="ECO:0000256" key="7">
    <source>
        <dbReference type="ARBA" id="ARBA00022679"/>
    </source>
</evidence>
<dbReference type="InterPro" id="IPR003141">
    <property type="entry name" value="Pol/His_phosphatase_N"/>
</dbReference>
<dbReference type="Pfam" id="PF07733">
    <property type="entry name" value="DNA_pol3_alpha"/>
    <property type="match status" value="1"/>
</dbReference>
<evidence type="ECO:0000256" key="2">
    <source>
        <dbReference type="ARBA" id="ARBA00007391"/>
    </source>
</evidence>
<dbReference type="InterPro" id="IPR004013">
    <property type="entry name" value="PHP_dom"/>
</dbReference>
<dbReference type="Pfam" id="PF01336">
    <property type="entry name" value="tRNA_anti-codon"/>
    <property type="match status" value="1"/>
</dbReference>
<dbReference type="SUPFAM" id="SSF89550">
    <property type="entry name" value="PHP domain-like"/>
    <property type="match status" value="1"/>
</dbReference>
<organism evidence="16 17">
    <name type="scientific">Sphaerobacter thermophilus (strain ATCC 49802 / DSM 20745 / KCCM 41009 / NCIMB 13125 / S 6022)</name>
    <dbReference type="NCBI Taxonomy" id="479434"/>
    <lineage>
        <taxon>Bacteria</taxon>
        <taxon>Pseudomonadati</taxon>
        <taxon>Thermomicrobiota</taxon>
        <taxon>Thermomicrobia</taxon>
        <taxon>Sphaerobacterales</taxon>
        <taxon>Sphaerobacterineae</taxon>
        <taxon>Sphaerobacteraceae</taxon>
        <taxon>Sphaerobacter</taxon>
    </lineage>
</organism>
<dbReference type="KEGG" id="sti:Sthe_0227"/>
<evidence type="ECO:0000256" key="14">
    <source>
        <dbReference type="SAM" id="MobiDB-lite"/>
    </source>
</evidence>
<keyword evidence="8 16" id="KW-0548">Nucleotidyltransferase</keyword>
<evidence type="ECO:0000256" key="12">
    <source>
        <dbReference type="ARBA" id="ARBA00023204"/>
    </source>
</evidence>
<dbReference type="Pfam" id="PF14579">
    <property type="entry name" value="HHH_6"/>
    <property type="match status" value="1"/>
</dbReference>
<keyword evidence="17" id="KW-1185">Reference proteome</keyword>
<dbReference type="InterPro" id="IPR029460">
    <property type="entry name" value="DNAPol_HHH"/>
</dbReference>
<dbReference type="GO" id="GO:0005737">
    <property type="term" value="C:cytoplasm"/>
    <property type="evidence" value="ECO:0007669"/>
    <property type="project" value="UniProtKB-SubCell"/>
</dbReference>
<evidence type="ECO:0000313" key="16">
    <source>
        <dbReference type="EMBL" id="ACZ37666.1"/>
    </source>
</evidence>
<dbReference type="EMBL" id="CP001823">
    <property type="protein sequence ID" value="ACZ37666.1"/>
    <property type="molecule type" value="Genomic_DNA"/>
</dbReference>
<dbReference type="GO" id="GO:0006260">
    <property type="term" value="P:DNA replication"/>
    <property type="evidence" value="ECO:0007669"/>
    <property type="project" value="UniProtKB-KW"/>
</dbReference>
<keyword evidence="6" id="KW-0963">Cytoplasm</keyword>
<protein>
    <recommendedName>
        <fullName evidence="5">DNA polymerase III subunit alpha</fullName>
        <ecNumber evidence="3">2.7.7.7</ecNumber>
    </recommendedName>
    <alternativeName>
        <fullName evidence="4">Error-prone DNA polymerase</fullName>
    </alternativeName>
</protein>
<dbReference type="GO" id="GO:0003676">
    <property type="term" value="F:nucleic acid binding"/>
    <property type="evidence" value="ECO:0007669"/>
    <property type="project" value="InterPro"/>
</dbReference>
<dbReference type="SMART" id="SM00481">
    <property type="entry name" value="POLIIIAc"/>
    <property type="match status" value="1"/>
</dbReference>
<dbReference type="Proteomes" id="UP000002027">
    <property type="component" value="Chromosome 1"/>
</dbReference>
<keyword evidence="10" id="KW-0227">DNA damage</keyword>
<dbReference type="NCBIfam" id="TIGR00594">
    <property type="entry name" value="polc"/>
    <property type="match status" value="1"/>
</dbReference>
<keyword evidence="7 16" id="KW-0808">Transferase</keyword>
<comment type="subcellular location">
    <subcellularLocation>
        <location evidence="1">Cytoplasm</location>
    </subcellularLocation>
</comment>
<evidence type="ECO:0000256" key="4">
    <source>
        <dbReference type="ARBA" id="ARBA00017273"/>
    </source>
</evidence>
<dbReference type="CDD" id="cd04485">
    <property type="entry name" value="DnaE_OBF"/>
    <property type="match status" value="1"/>
</dbReference>
<evidence type="ECO:0000256" key="9">
    <source>
        <dbReference type="ARBA" id="ARBA00022705"/>
    </source>
</evidence>
<dbReference type="Gene3D" id="1.10.10.1600">
    <property type="entry name" value="Bacterial DNA polymerase III alpha subunit, thumb domain"/>
    <property type="match status" value="1"/>
</dbReference>
<proteinExistence type="inferred from homology"/>
<evidence type="ECO:0000259" key="15">
    <source>
        <dbReference type="SMART" id="SM00481"/>
    </source>
</evidence>
<dbReference type="InterPro" id="IPR040982">
    <property type="entry name" value="DNA_pol3_finger"/>
</dbReference>
<accession>D1C6C8</accession>
<dbReference type="OrthoDB" id="9803237at2"/>
<evidence type="ECO:0000256" key="8">
    <source>
        <dbReference type="ARBA" id="ARBA00022695"/>
    </source>
</evidence>
<dbReference type="PANTHER" id="PTHR32294">
    <property type="entry name" value="DNA POLYMERASE III SUBUNIT ALPHA"/>
    <property type="match status" value="1"/>
</dbReference>
<sequence>MGREHRYVELHLHTAYSFLDGASLPEEIIARASELGYRALAITDHDGLHGAMEFAQLARAADIQPITGAELTLADGSHLTLLAESVTGYGNLCRLITAAHHAGEDRVPRLDPDLLPRHAEGLILLTGCRQGALARLVDAGDLAGAEGLLRRYVEWFGAENVVVELQQNLVYGDTRRVRLLVELAERLGLRYAATGNVHYHRPERHRLQDVLVAIRERTTLDGAHRARRANAEFYLRAAEEVAVLFDRYPAALEATLEIAERCAGFDLTRDLAYRFPDYPTAPGETPDDLLARICREALAERYPEPERRAAAEARLAEELRLIARHRLAGFFLLYRDLLLLAQEVAAEVRGTDTPRAGGNLPPGRGRGSSVSSIVCYLIGLSHVDPLAHGLFLGRFLNEDLRSVPDIDLDFPRDIRERLIERVYEVYGPEHAALVCAFSTYKLRSAVRDIGKALGLPQPDIDKIAKLSEARSAKDLGEELARIPEFAARRDAPPLRYLVELAEELAGFPRHVTQHVGGMIVSSSPLVELVPIQPAAMPGRYLCQWDKDSCDDARFIKIDFLALGMLSLVEECLELIVRSGKPPVDLSRIDFADPAVYDMICAGDTIGVFQIESRAQIQMLPRTQPRSLEDLIVQVAIVRPGPIVGKAVNPYVQNRQRRMRNPRAPIRYDHPSLEPVLEETLGVILYQEQVLEVAMVLAGFTAGQAEALRRAMSRKRSREAMLHFWRQFRDGALARGVRLEVAKEVFRKLLGFAEYGFPKSHSAAFAVLAYQSAWLRCYYPTEFTCALFNNQPMGFYPPHVIVNDAKRHGVRILPPDVNQSGARCTVEGNAVRIGFGYVQGIGEDAALLIEREREANGPYRSLADFVRRVPLAREAVENLIVVGAFDGFGLGRREALWQLGLFIPARGFGKNGAAGKQLPLALPVEQDMVELRPMSAWEQMAADYDTLGLSPRYHPLGLLRPHLPEAIVSTVDLAEIPDGTEVRVAGLVVCRQRPGTAKGITFLLLEDERGLVNVIIYPALYEEQRLLVRGEPFLVVEGRLQRRDGTINLVAHRLHTLDAARRAFAPAPSPSVHEAGPIFPERKPDRRLAPVSHDFR</sequence>
<dbReference type="Gene3D" id="3.20.20.140">
    <property type="entry name" value="Metal-dependent hydrolases"/>
    <property type="match status" value="1"/>
</dbReference>